<feature type="compositionally biased region" description="Polar residues" evidence="1">
    <location>
        <begin position="101"/>
        <end position="123"/>
    </location>
</feature>
<accession>A0ABD1HE10</accession>
<dbReference type="PANTHER" id="PTHR31871:SF1">
    <property type="entry name" value="HISTIDINE-TRNA LIGASE"/>
    <property type="match status" value="1"/>
</dbReference>
<dbReference type="Proteomes" id="UP001567538">
    <property type="component" value="Unassembled WGS sequence"/>
</dbReference>
<organism evidence="2 3">
    <name type="scientific">Salvia divinorum</name>
    <name type="common">Maria pastora</name>
    <name type="synonym">Diviner's sage</name>
    <dbReference type="NCBI Taxonomy" id="28513"/>
    <lineage>
        <taxon>Eukaryota</taxon>
        <taxon>Viridiplantae</taxon>
        <taxon>Streptophyta</taxon>
        <taxon>Embryophyta</taxon>
        <taxon>Tracheophyta</taxon>
        <taxon>Spermatophyta</taxon>
        <taxon>Magnoliopsida</taxon>
        <taxon>eudicotyledons</taxon>
        <taxon>Gunneridae</taxon>
        <taxon>Pentapetalae</taxon>
        <taxon>asterids</taxon>
        <taxon>lamiids</taxon>
        <taxon>Lamiales</taxon>
        <taxon>Lamiaceae</taxon>
        <taxon>Nepetoideae</taxon>
        <taxon>Mentheae</taxon>
        <taxon>Salviinae</taxon>
        <taxon>Salvia</taxon>
        <taxon>Salvia subgen. Calosphace</taxon>
    </lineage>
</organism>
<keyword evidence="3" id="KW-1185">Reference proteome</keyword>
<proteinExistence type="predicted"/>
<evidence type="ECO:0000256" key="1">
    <source>
        <dbReference type="SAM" id="MobiDB-lite"/>
    </source>
</evidence>
<gene>
    <name evidence="2" type="ORF">AAHA92_15223</name>
</gene>
<name>A0ABD1HE10_SALDI</name>
<feature type="region of interest" description="Disordered" evidence="1">
    <location>
        <begin position="101"/>
        <end position="125"/>
    </location>
</feature>
<comment type="caution">
    <text evidence="2">The sequence shown here is derived from an EMBL/GenBank/DDBJ whole genome shotgun (WGS) entry which is preliminary data.</text>
</comment>
<dbReference type="EMBL" id="JBEAFC010000006">
    <property type="protein sequence ID" value="KAL1554685.1"/>
    <property type="molecule type" value="Genomic_DNA"/>
</dbReference>
<dbReference type="Pfam" id="PF09713">
    <property type="entry name" value="A_thal_3526"/>
    <property type="match status" value="1"/>
</dbReference>
<dbReference type="NCBIfam" id="TIGR01589">
    <property type="entry name" value="A_thal_3526"/>
    <property type="match status" value="1"/>
</dbReference>
<reference evidence="2 3" key="1">
    <citation type="submission" date="2024-06" db="EMBL/GenBank/DDBJ databases">
        <title>A chromosome level genome sequence of Diviner's sage (Salvia divinorum).</title>
        <authorList>
            <person name="Ford S.A."/>
            <person name="Ro D.-K."/>
            <person name="Ness R.W."/>
            <person name="Phillips M.A."/>
        </authorList>
    </citation>
    <scope>NUCLEOTIDE SEQUENCE [LARGE SCALE GENOMIC DNA]</scope>
    <source>
        <strain evidence="2">SAF-2024a</strain>
        <tissue evidence="2">Leaf</tissue>
    </source>
</reference>
<dbReference type="InterPro" id="IPR006476">
    <property type="entry name" value="CHP01589_pln"/>
</dbReference>
<sequence>MSNGEVRKVSVQDIQLVQILIERCLQLYMSEGEVVHTLLHQAKIEPDFTEIVWRKLESENQDFFRAYHLRLILKDQILRFNLLLERQVELMRQVCPTRVNSMSLSNGSQTHSTHNNSGYQVQQPAGPPIKPENMHQAVALPNVYTNGIVQGMNDAMIKSEGGFAGDSHFMVAPVNNLIEPRNTTGGVSVSPFTSGDPNKPMLDQETSSFGLLGQIPRNFSLSDLTADFSNSTDILDSYSKSPFLGTETSFLDPHIRSDQQDVRRMDTISEGLSYDDFSGD</sequence>
<dbReference type="PANTHER" id="PTHR31871">
    <property type="entry name" value="OS02G0137100 PROTEIN"/>
    <property type="match status" value="1"/>
</dbReference>
<evidence type="ECO:0000313" key="3">
    <source>
        <dbReference type="Proteomes" id="UP001567538"/>
    </source>
</evidence>
<evidence type="ECO:0008006" key="4">
    <source>
        <dbReference type="Google" id="ProtNLM"/>
    </source>
</evidence>
<dbReference type="AlphaFoldDB" id="A0ABD1HE10"/>
<protein>
    <recommendedName>
        <fullName evidence="4">Angiotensin-converting enzyme 2</fullName>
    </recommendedName>
</protein>
<evidence type="ECO:0000313" key="2">
    <source>
        <dbReference type="EMBL" id="KAL1554685.1"/>
    </source>
</evidence>